<protein>
    <submittedName>
        <fullName evidence="11">Amino acid/amide ABC transporter membrane protein 2, HAAT family /amino acid/amide ABC transporter ATP-binding protein 1, HAAT family</fullName>
    </submittedName>
</protein>
<reference evidence="11 12" key="1">
    <citation type="submission" date="2016-10" db="EMBL/GenBank/DDBJ databases">
        <authorList>
            <person name="de Groot N.N."/>
        </authorList>
    </citation>
    <scope>NUCLEOTIDE SEQUENCE [LARGE SCALE GENOMIC DNA]</scope>
    <source>
        <strain evidence="11 12">DSM 15345</strain>
    </source>
</reference>
<dbReference type="AlphaFoldDB" id="A0A1H4D9U6"/>
<sequence>MVEPAPVARAARPAAERASGATARTPVRSAWRSALVGSALGLAAVAAGPFLLDTYTTNILIRALFLAALVVGVDILWGYAGVLTFGQSAFFGVGAYACALVFTHYGFGPGWAVGALALGVLGAAGVAALVGWLAFYHGASPLYASIITLALPIVLVQAIFAGGRFTGSSSGLSAFPTYYWSVGTWFTIAGVYLVAVTAAAWLFVRSDFGRLLVAIRENEERCAYLGVPVSGVKIALMAASGAVGAGAGFGYAAFTNVVAPELGGFLLGTELLIWTALGGRGTLIGPVLGTLGIDVTASYLTGALPFLWSLLIGIAFVAVIVLLPQGVAPVVASGARRLLGRGPAAPSPLALAPAPARAETREGVAAPLKVENLSRRYGSLKVLDGVSFEAQAGAILSIVGPNGAGKTTLMRCLSDGGERTGGRVHVNGVEIGRGAPQTVAALGVGRSFQNTNLFDTLTVGECLTLARYKRDGARKFARRLALDLPQPALDILSATGLSDRLGLETRHLSHGMKRGLELAMVLATEPDVLLLDEPTAGLTKAERTAIGGVLVDLARAHGLCTLLIEHDLDFVREISDRVVVLHQGELLMEGTVEEVVASDLVKAVYAGERAETAP</sequence>
<dbReference type="PROSITE" id="PS50893">
    <property type="entry name" value="ABC_TRANSPORTER_2"/>
    <property type="match status" value="1"/>
</dbReference>
<dbReference type="STRING" id="89524.SAMN05444370_109106"/>
<feature type="transmembrane region" description="Helical" evidence="9">
    <location>
        <begin position="303"/>
        <end position="323"/>
    </location>
</feature>
<proteinExistence type="predicted"/>
<evidence type="ECO:0000256" key="8">
    <source>
        <dbReference type="ARBA" id="ARBA00023136"/>
    </source>
</evidence>
<comment type="subcellular location">
    <subcellularLocation>
        <location evidence="1">Cell membrane</location>
        <topology evidence="1">Multi-pass membrane protein</topology>
    </subcellularLocation>
</comment>
<dbReference type="InterPro" id="IPR001851">
    <property type="entry name" value="ABC_transp_permease"/>
</dbReference>
<feature type="domain" description="ABC transporter" evidence="10">
    <location>
        <begin position="368"/>
        <end position="608"/>
    </location>
</feature>
<dbReference type="Gene3D" id="3.40.50.300">
    <property type="entry name" value="P-loop containing nucleotide triphosphate hydrolases"/>
    <property type="match status" value="1"/>
</dbReference>
<evidence type="ECO:0000256" key="9">
    <source>
        <dbReference type="SAM" id="Phobius"/>
    </source>
</evidence>
<dbReference type="SMART" id="SM00382">
    <property type="entry name" value="AAA"/>
    <property type="match status" value="1"/>
</dbReference>
<feature type="transmembrane region" description="Helical" evidence="9">
    <location>
        <begin position="182"/>
        <end position="204"/>
    </location>
</feature>
<evidence type="ECO:0000256" key="7">
    <source>
        <dbReference type="ARBA" id="ARBA00022989"/>
    </source>
</evidence>
<dbReference type="GO" id="GO:0005886">
    <property type="term" value="C:plasma membrane"/>
    <property type="evidence" value="ECO:0007669"/>
    <property type="project" value="UniProtKB-SubCell"/>
</dbReference>
<keyword evidence="7 9" id="KW-1133">Transmembrane helix</keyword>
<feature type="transmembrane region" description="Helical" evidence="9">
    <location>
        <begin position="271"/>
        <end position="291"/>
    </location>
</feature>
<dbReference type="CDD" id="cd06581">
    <property type="entry name" value="TM_PBP1_LivM_like"/>
    <property type="match status" value="1"/>
</dbReference>
<dbReference type="Proteomes" id="UP000198703">
    <property type="component" value="Unassembled WGS sequence"/>
</dbReference>
<evidence type="ECO:0000256" key="3">
    <source>
        <dbReference type="ARBA" id="ARBA00022475"/>
    </source>
</evidence>
<keyword evidence="12" id="KW-1185">Reference proteome</keyword>
<feature type="transmembrane region" description="Helical" evidence="9">
    <location>
        <begin position="225"/>
        <end position="251"/>
    </location>
</feature>
<dbReference type="Pfam" id="PF00005">
    <property type="entry name" value="ABC_tran"/>
    <property type="match status" value="1"/>
</dbReference>
<dbReference type="RefSeq" id="WP_217632188.1">
    <property type="nucleotide sequence ID" value="NZ_FNQM01000009.1"/>
</dbReference>
<dbReference type="PANTHER" id="PTHR45772">
    <property type="entry name" value="CONSERVED COMPONENT OF ABC TRANSPORTER FOR NATURAL AMINO ACIDS-RELATED"/>
    <property type="match status" value="1"/>
</dbReference>
<dbReference type="InterPro" id="IPR003593">
    <property type="entry name" value="AAA+_ATPase"/>
</dbReference>
<dbReference type="Pfam" id="PF02653">
    <property type="entry name" value="BPD_transp_2"/>
    <property type="match status" value="1"/>
</dbReference>
<feature type="transmembrane region" description="Helical" evidence="9">
    <location>
        <begin position="58"/>
        <end position="77"/>
    </location>
</feature>
<dbReference type="SUPFAM" id="SSF52540">
    <property type="entry name" value="P-loop containing nucleoside triphosphate hydrolases"/>
    <property type="match status" value="1"/>
</dbReference>
<evidence type="ECO:0000256" key="5">
    <source>
        <dbReference type="ARBA" id="ARBA00022741"/>
    </source>
</evidence>
<gene>
    <name evidence="11" type="ORF">SAMN05444370_109106</name>
</gene>
<keyword evidence="6 11" id="KW-0067">ATP-binding</keyword>
<accession>A0A1H4D9U6</accession>
<dbReference type="InterPro" id="IPR003439">
    <property type="entry name" value="ABC_transporter-like_ATP-bd"/>
</dbReference>
<keyword evidence="2" id="KW-0813">Transport</keyword>
<evidence type="ECO:0000256" key="4">
    <source>
        <dbReference type="ARBA" id="ARBA00022692"/>
    </source>
</evidence>
<dbReference type="EMBL" id="FNQM01000009">
    <property type="protein sequence ID" value="SEA69179.1"/>
    <property type="molecule type" value="Genomic_DNA"/>
</dbReference>
<evidence type="ECO:0000313" key="11">
    <source>
        <dbReference type="EMBL" id="SEA69179.1"/>
    </source>
</evidence>
<keyword evidence="3" id="KW-1003">Cell membrane</keyword>
<dbReference type="InterPro" id="IPR027417">
    <property type="entry name" value="P-loop_NTPase"/>
</dbReference>
<keyword evidence="4 9" id="KW-0812">Transmembrane</keyword>
<dbReference type="PANTHER" id="PTHR45772:SF2">
    <property type="entry name" value="ABC TRANSPORTER ATP-BINDING PROTEIN"/>
    <property type="match status" value="1"/>
</dbReference>
<dbReference type="GO" id="GO:0016887">
    <property type="term" value="F:ATP hydrolysis activity"/>
    <property type="evidence" value="ECO:0007669"/>
    <property type="project" value="InterPro"/>
</dbReference>
<feature type="transmembrane region" description="Helical" evidence="9">
    <location>
        <begin position="142"/>
        <end position="162"/>
    </location>
</feature>
<dbReference type="InterPro" id="IPR043428">
    <property type="entry name" value="LivM-like"/>
</dbReference>
<evidence type="ECO:0000256" key="1">
    <source>
        <dbReference type="ARBA" id="ARBA00004651"/>
    </source>
</evidence>
<evidence type="ECO:0000256" key="2">
    <source>
        <dbReference type="ARBA" id="ARBA00022448"/>
    </source>
</evidence>
<dbReference type="InterPro" id="IPR051120">
    <property type="entry name" value="ABC_AA/LPS_Transport"/>
</dbReference>
<keyword evidence="8 9" id="KW-0472">Membrane</keyword>
<dbReference type="GO" id="GO:0005524">
    <property type="term" value="F:ATP binding"/>
    <property type="evidence" value="ECO:0007669"/>
    <property type="project" value="UniProtKB-KW"/>
</dbReference>
<feature type="transmembrane region" description="Helical" evidence="9">
    <location>
        <begin position="89"/>
        <end position="107"/>
    </location>
</feature>
<feature type="transmembrane region" description="Helical" evidence="9">
    <location>
        <begin position="34"/>
        <end position="52"/>
    </location>
</feature>
<feature type="transmembrane region" description="Helical" evidence="9">
    <location>
        <begin position="113"/>
        <end position="135"/>
    </location>
</feature>
<evidence type="ECO:0000313" key="12">
    <source>
        <dbReference type="Proteomes" id="UP000198703"/>
    </source>
</evidence>
<organism evidence="11 12">
    <name type="scientific">Rubrimonas cliftonensis</name>
    <dbReference type="NCBI Taxonomy" id="89524"/>
    <lineage>
        <taxon>Bacteria</taxon>
        <taxon>Pseudomonadati</taxon>
        <taxon>Pseudomonadota</taxon>
        <taxon>Alphaproteobacteria</taxon>
        <taxon>Rhodobacterales</taxon>
        <taxon>Paracoccaceae</taxon>
        <taxon>Rubrimonas</taxon>
    </lineage>
</organism>
<evidence type="ECO:0000259" key="10">
    <source>
        <dbReference type="PROSITE" id="PS50893"/>
    </source>
</evidence>
<evidence type="ECO:0000256" key="6">
    <source>
        <dbReference type="ARBA" id="ARBA00022840"/>
    </source>
</evidence>
<keyword evidence="5" id="KW-0547">Nucleotide-binding</keyword>
<dbReference type="GO" id="GO:0015658">
    <property type="term" value="F:branched-chain amino acid transmembrane transporter activity"/>
    <property type="evidence" value="ECO:0007669"/>
    <property type="project" value="InterPro"/>
</dbReference>
<name>A0A1H4D9U6_9RHOB</name>